<dbReference type="Pfam" id="PF13527">
    <property type="entry name" value="Acetyltransf_9"/>
    <property type="match status" value="1"/>
</dbReference>
<name>A0ABT9FMM5_9BACL</name>
<dbReference type="RefSeq" id="WP_305753618.1">
    <property type="nucleotide sequence ID" value="NZ_JAPCKK010000008.1"/>
</dbReference>
<dbReference type="InterPro" id="IPR025559">
    <property type="entry name" value="Eis_dom"/>
</dbReference>
<dbReference type="Gene3D" id="3.30.1050.10">
    <property type="entry name" value="SCP2 sterol-binding domain"/>
    <property type="match status" value="1"/>
</dbReference>
<proteinExistence type="predicted"/>
<protein>
    <submittedName>
        <fullName evidence="2">GNAT family N-acetyltransferase</fullName>
        <ecNumber evidence="2">2.3.1.-</ecNumber>
    </submittedName>
</protein>
<dbReference type="SUPFAM" id="SSF55718">
    <property type="entry name" value="SCP-like"/>
    <property type="match status" value="1"/>
</dbReference>
<dbReference type="EMBL" id="JAPCKK010000008">
    <property type="protein sequence ID" value="MDP4095986.1"/>
    <property type="molecule type" value="Genomic_DNA"/>
</dbReference>
<keyword evidence="2" id="KW-0808">Transferase</keyword>
<comment type="caution">
    <text evidence="2">The sequence shown here is derived from an EMBL/GenBank/DDBJ whole genome shotgun (WGS) entry which is preliminary data.</text>
</comment>
<evidence type="ECO:0000313" key="3">
    <source>
        <dbReference type="Proteomes" id="UP001241848"/>
    </source>
</evidence>
<evidence type="ECO:0000259" key="1">
    <source>
        <dbReference type="PROSITE" id="PS51186"/>
    </source>
</evidence>
<reference evidence="2 3" key="1">
    <citation type="submission" date="2022-10" db="EMBL/GenBank/DDBJ databases">
        <title>Paenibacillus description and whole genome data of maize root bacterial community.</title>
        <authorList>
            <person name="Marton D."/>
            <person name="Farkas M."/>
            <person name="Cserhati M."/>
        </authorList>
    </citation>
    <scope>NUCLEOTIDE SEQUENCE [LARGE SCALE GENOMIC DNA]</scope>
    <source>
        <strain evidence="2 3">P96</strain>
    </source>
</reference>
<dbReference type="InterPro" id="IPR000182">
    <property type="entry name" value="GNAT_dom"/>
</dbReference>
<dbReference type="InterPro" id="IPR041380">
    <property type="entry name" value="Acetyltransf_17"/>
</dbReference>
<evidence type="ECO:0000313" key="2">
    <source>
        <dbReference type="EMBL" id="MDP4095986.1"/>
    </source>
</evidence>
<dbReference type="PROSITE" id="PS51186">
    <property type="entry name" value="GNAT"/>
    <property type="match status" value="1"/>
</dbReference>
<dbReference type="InterPro" id="IPR036527">
    <property type="entry name" value="SCP2_sterol-bd_dom_sf"/>
</dbReference>
<dbReference type="SUPFAM" id="SSF55729">
    <property type="entry name" value="Acyl-CoA N-acyltransferases (Nat)"/>
    <property type="match status" value="1"/>
</dbReference>
<keyword evidence="2" id="KW-0012">Acyltransferase</keyword>
<dbReference type="InterPro" id="IPR051554">
    <property type="entry name" value="Acetyltransferase_Eis"/>
</dbReference>
<dbReference type="GO" id="GO:0016746">
    <property type="term" value="F:acyltransferase activity"/>
    <property type="evidence" value="ECO:0007669"/>
    <property type="project" value="UniProtKB-KW"/>
</dbReference>
<dbReference type="Gene3D" id="3.40.630.30">
    <property type="match status" value="2"/>
</dbReference>
<dbReference type="Pfam" id="PF17668">
    <property type="entry name" value="Acetyltransf_17"/>
    <property type="match status" value="1"/>
</dbReference>
<sequence>MEIRQLHHEEFEASTELSQYAFQYTLSPSELEEQKKKFKPEQVWGIFEEEELNAKLTLLPLQVYIHGQQFAMGGIAGVATWPEKRRSGMVSRLLKHSLEQMRANGQTVSFLHPFSFPFYRKFGWDIFIEYKKYMIPVDKFPPKMVVEGTIKRNVRDTAELNKMYQEYAKKFNGTLVRDAEWWENRVLDADTQTAVYYAEDGTPEGYVLYKVQKKELSCDEFVYLSKQAHRGLWTYFANHDSMIEKGTFTFIPSNDSLPYLLADPRIQQETIPYFMGRVVDVPAFVQQYPFQSSTQGIEITLALTDTHAPWNDGVWKLSVTSLGEGCLEPLHVSVEEAQLQCDITTLSAMLIGYKRPQELFRWDRITGNAEAAGLLEKVIPSAQTFLMDFF</sequence>
<dbReference type="Proteomes" id="UP001241848">
    <property type="component" value="Unassembled WGS sequence"/>
</dbReference>
<dbReference type="InterPro" id="IPR016181">
    <property type="entry name" value="Acyl_CoA_acyltransferase"/>
</dbReference>
<keyword evidence="3" id="KW-1185">Reference proteome</keyword>
<dbReference type="Pfam" id="PF13530">
    <property type="entry name" value="SCP2_2"/>
    <property type="match status" value="1"/>
</dbReference>
<dbReference type="EC" id="2.3.1.-" evidence="2"/>
<dbReference type="PANTHER" id="PTHR37817:SF1">
    <property type="entry name" value="N-ACETYLTRANSFERASE EIS"/>
    <property type="match status" value="1"/>
</dbReference>
<organism evidence="2 3">
    <name type="scientific">Paenibacillus zeirhizosphaerae</name>
    <dbReference type="NCBI Taxonomy" id="2987519"/>
    <lineage>
        <taxon>Bacteria</taxon>
        <taxon>Bacillati</taxon>
        <taxon>Bacillota</taxon>
        <taxon>Bacilli</taxon>
        <taxon>Bacillales</taxon>
        <taxon>Paenibacillaceae</taxon>
        <taxon>Paenibacillus</taxon>
    </lineage>
</organism>
<gene>
    <name evidence="2" type="ORF">OIN60_04155</name>
</gene>
<accession>A0ABT9FMM5</accession>
<dbReference type="PANTHER" id="PTHR37817">
    <property type="entry name" value="N-ACETYLTRANSFERASE EIS"/>
    <property type="match status" value="1"/>
</dbReference>
<feature type="domain" description="N-acetyltransferase" evidence="1">
    <location>
        <begin position="1"/>
        <end position="147"/>
    </location>
</feature>